<name>A0A8H7J4L2_9PLEO</name>
<reference evidence="2" key="2">
    <citation type="submission" date="2020-09" db="EMBL/GenBank/DDBJ databases">
        <title>Reference genome assembly for Australian Ascochyta lentis isolate Al4.</title>
        <authorList>
            <person name="Lee R.C."/>
            <person name="Farfan-Caceres L.M."/>
            <person name="Debler J.W."/>
            <person name="Williams A.H."/>
            <person name="Henares B.M."/>
        </authorList>
    </citation>
    <scope>NUCLEOTIDE SEQUENCE</scope>
    <source>
        <strain evidence="2">Al4</strain>
    </source>
</reference>
<reference evidence="2" key="1">
    <citation type="submission" date="2018-12" db="EMBL/GenBank/DDBJ databases">
        <authorList>
            <person name="Syme R.A."/>
            <person name="Farfan-Caceres L."/>
            <person name="Lichtenzveig J."/>
        </authorList>
    </citation>
    <scope>NUCLEOTIDE SEQUENCE</scope>
    <source>
        <strain evidence="2">Al4</strain>
    </source>
</reference>
<keyword evidence="3" id="KW-1185">Reference proteome</keyword>
<dbReference type="EMBL" id="RZGK01000009">
    <property type="protein sequence ID" value="KAF9696500.1"/>
    <property type="molecule type" value="Genomic_DNA"/>
</dbReference>
<protein>
    <submittedName>
        <fullName evidence="2">Uncharacterized protein</fullName>
    </submittedName>
</protein>
<feature type="compositionally biased region" description="Acidic residues" evidence="1">
    <location>
        <begin position="359"/>
        <end position="378"/>
    </location>
</feature>
<evidence type="ECO:0000313" key="2">
    <source>
        <dbReference type="EMBL" id="KAF9696500.1"/>
    </source>
</evidence>
<feature type="region of interest" description="Disordered" evidence="1">
    <location>
        <begin position="321"/>
        <end position="385"/>
    </location>
</feature>
<proteinExistence type="predicted"/>
<evidence type="ECO:0000256" key="1">
    <source>
        <dbReference type="SAM" id="MobiDB-lite"/>
    </source>
</evidence>
<evidence type="ECO:0000313" key="3">
    <source>
        <dbReference type="Proteomes" id="UP000651452"/>
    </source>
</evidence>
<feature type="region of interest" description="Disordered" evidence="1">
    <location>
        <begin position="232"/>
        <end position="263"/>
    </location>
</feature>
<gene>
    <name evidence="2" type="ORF">EKO04_005304</name>
</gene>
<dbReference type="AlphaFoldDB" id="A0A8H7J4L2"/>
<comment type="caution">
    <text evidence="2">The sequence shown here is derived from an EMBL/GenBank/DDBJ whole genome shotgun (WGS) entry which is preliminary data.</text>
</comment>
<feature type="compositionally biased region" description="Low complexity" evidence="1">
    <location>
        <begin position="93"/>
        <end position="103"/>
    </location>
</feature>
<feature type="compositionally biased region" description="Polar residues" evidence="1">
    <location>
        <begin position="232"/>
        <end position="245"/>
    </location>
</feature>
<feature type="region of interest" description="Disordered" evidence="1">
    <location>
        <begin position="67"/>
        <end position="107"/>
    </location>
</feature>
<dbReference type="OrthoDB" id="2687452at2759"/>
<organism evidence="2 3">
    <name type="scientific">Ascochyta lentis</name>
    <dbReference type="NCBI Taxonomy" id="205686"/>
    <lineage>
        <taxon>Eukaryota</taxon>
        <taxon>Fungi</taxon>
        <taxon>Dikarya</taxon>
        <taxon>Ascomycota</taxon>
        <taxon>Pezizomycotina</taxon>
        <taxon>Dothideomycetes</taxon>
        <taxon>Pleosporomycetidae</taxon>
        <taxon>Pleosporales</taxon>
        <taxon>Pleosporineae</taxon>
        <taxon>Didymellaceae</taxon>
        <taxon>Ascochyta</taxon>
    </lineage>
</organism>
<dbReference type="Proteomes" id="UP000651452">
    <property type="component" value="Unassembled WGS sequence"/>
</dbReference>
<sequence length="385" mass="42824">MGDSYNSGHDQGYLDGSLSNMITPNCYDAFAQQALINQNTQSYMTRSRHDSVNSQLSPQVTQYSAGQYQAETQPRAAQLTSPTGTEAMSRGASHASYRSSTSSGQQYGSPHFVQHNSFPSMWPSNGPDMQRSRSMYSNTSTTHSHHVSPQLGASQAYQPYINSHYPKPMDALATNLPIAAQDHSPDAQLNESASAYISINATEVELLGFGIGDIGHNVGTLLSALDVKTTADRTVSSDSATSQSPVPAKHRRRAYTPPSDSESELITGHVLASGRFKCSEPKCDDLRFGRQADFRRHYINVHALRKKEYFCTADGCDRSRRPLRKNKGRSFGARKDKMQEHVQTVHFKESKKRKRSPETEEEDQNNQDDQEEYDENGEREDKASL</sequence>
<accession>A0A8H7J4L2</accession>